<gene>
    <name evidence="1" type="ORF">CIK84_11090</name>
</gene>
<dbReference type="EMBL" id="PNQX01000002">
    <property type="protein sequence ID" value="PMQ19254.1"/>
    <property type="molecule type" value="Genomic_DNA"/>
</dbReference>
<evidence type="ECO:0000313" key="1">
    <source>
        <dbReference type="EMBL" id="PMQ19254.1"/>
    </source>
</evidence>
<dbReference type="GeneID" id="303184174"/>
<evidence type="ECO:0000313" key="2">
    <source>
        <dbReference type="Proteomes" id="UP000235739"/>
    </source>
</evidence>
<organism evidence="1 2">
    <name type="scientific">Glutamicibacter arilaitensis</name>
    <dbReference type="NCBI Taxonomy" id="256701"/>
    <lineage>
        <taxon>Bacteria</taxon>
        <taxon>Bacillati</taxon>
        <taxon>Actinomycetota</taxon>
        <taxon>Actinomycetes</taxon>
        <taxon>Micrococcales</taxon>
        <taxon>Micrococcaceae</taxon>
        <taxon>Glutamicibacter</taxon>
    </lineage>
</organism>
<proteinExistence type="predicted"/>
<reference evidence="1 2" key="1">
    <citation type="journal article" date="2017" name="Elife">
        <title>Extensive horizontal gene transfer in cheese-associated bacteria.</title>
        <authorList>
            <person name="Bonham K.S."/>
            <person name="Wolfe B.E."/>
            <person name="Dutton R.J."/>
        </authorList>
    </citation>
    <scope>NUCLEOTIDE SEQUENCE [LARGE SCALE GENOMIC DNA]</scope>
    <source>
        <strain evidence="1 2">JB182</strain>
    </source>
</reference>
<dbReference type="OMA" id="DAYDACA"/>
<protein>
    <submittedName>
        <fullName evidence="1">Uncharacterized protein</fullName>
    </submittedName>
</protein>
<accession>A0A2N7RZD9</accession>
<name>A0A2N7RZD9_9MICC</name>
<comment type="caution">
    <text evidence="1">The sequence shown here is derived from an EMBL/GenBank/DDBJ whole genome shotgun (WGS) entry which is preliminary data.</text>
</comment>
<dbReference type="RefSeq" id="WP_013347924.1">
    <property type="nucleotide sequence ID" value="NZ_JABUYH010000043.1"/>
</dbReference>
<dbReference type="AlphaFoldDB" id="A0A2N7RZD9"/>
<sequence length="310" mass="34051">MNVANPVVEKTLAFAEFDTTLMSAAKDSPWLNNGAVTEAFNPSFSVLERLLSIPVRNKAVTRSGRFAQGVDAWLAHELRRAGFDADLVWPRPEAPRVLSSDILELLRKLPERLADEVHESIMSGKAGSTDARILGRAYMKQTDVVMTHWSTGPELLLSTKAMTSSFGKNLANRYEEAYGDAANLRARYPLAAVGFFFVQRATILESEPAAFRRTVDMIRKLRDFGDGFGYTATGLLLVDWDDTAENPEVKCVHAPVPADIAAPQFLNAMVDAVLKVTPIDLHEAARARRAGEVAPLPGHDAVDEQQDALF</sequence>
<dbReference type="Proteomes" id="UP000235739">
    <property type="component" value="Unassembled WGS sequence"/>
</dbReference>